<evidence type="ECO:0000256" key="9">
    <source>
        <dbReference type="HAMAP-Rule" id="MF_00183"/>
    </source>
</evidence>
<feature type="binding site" evidence="9">
    <location>
        <position position="145"/>
    </location>
    <ligand>
        <name>1-deoxy-D-xylulose 5-phosphate</name>
        <dbReference type="ChEBI" id="CHEBI:57792"/>
    </ligand>
</feature>
<protein>
    <recommendedName>
        <fullName evidence="9">1-deoxy-D-xylulose 5-phosphate reductoisomerase</fullName>
        <shortName evidence="9">DXP reductoisomerase</shortName>
        <ecNumber evidence="9">1.1.1.267</ecNumber>
    </recommendedName>
    <alternativeName>
        <fullName evidence="9">1-deoxyxylulose-5-phosphate reductoisomerase</fullName>
    </alternativeName>
    <alternativeName>
        <fullName evidence="9">2-C-methyl-D-erythritol 4-phosphate synthase</fullName>
    </alternativeName>
</protein>
<comment type="function">
    <text evidence="9">Catalyzes the NADPH-dependent rearrangement and reduction of 1-deoxy-D-xylulose-5-phosphate (DXP) to 2-C-methyl-D-erythritol 4-phosphate (MEP).</text>
</comment>
<feature type="domain" description="1-deoxy-D-xylulose 5-phosphate reductoisomerase N-terminal" evidence="10">
    <location>
        <begin position="26"/>
        <end position="152"/>
    </location>
</feature>
<reference evidence="13" key="1">
    <citation type="submission" date="2022-08" db="EMBL/GenBank/DDBJ databases">
        <title>Alicyclobacillus dauci DSM2870, complete genome.</title>
        <authorList>
            <person name="Wang Q."/>
            <person name="Cai R."/>
            <person name="Wang Z."/>
        </authorList>
    </citation>
    <scope>NUCLEOTIDE SEQUENCE</scope>
    <source>
        <strain evidence="13">DSM 28700</strain>
    </source>
</reference>
<dbReference type="SUPFAM" id="SSF69055">
    <property type="entry name" value="1-deoxy-D-xylulose-5-phosphate reductoisomerase, C-terminal domain"/>
    <property type="match status" value="1"/>
</dbReference>
<dbReference type="PANTHER" id="PTHR30525:SF0">
    <property type="entry name" value="1-DEOXY-D-XYLULOSE 5-PHOSPHATE REDUCTOISOMERASE, CHLOROPLASTIC"/>
    <property type="match status" value="1"/>
</dbReference>
<keyword evidence="4 9" id="KW-0521">NADP</keyword>
<feature type="domain" description="1-deoxy-D-xylulose 5-phosphate reductoisomerase C-terminal" evidence="11">
    <location>
        <begin position="166"/>
        <end position="249"/>
    </location>
</feature>
<feature type="binding site" evidence="9">
    <location>
        <position position="58"/>
    </location>
    <ligand>
        <name>NADPH</name>
        <dbReference type="ChEBI" id="CHEBI:57783"/>
    </ligand>
</feature>
<organism evidence="13 14">
    <name type="scientific">Alicyclobacillus dauci</name>
    <dbReference type="NCBI Taxonomy" id="1475485"/>
    <lineage>
        <taxon>Bacteria</taxon>
        <taxon>Bacillati</taxon>
        <taxon>Bacillota</taxon>
        <taxon>Bacilli</taxon>
        <taxon>Bacillales</taxon>
        <taxon>Alicyclobacillaceae</taxon>
        <taxon>Alicyclobacillus</taxon>
    </lineage>
</organism>
<dbReference type="PIRSF" id="PIRSF006205">
    <property type="entry name" value="Dxp_reductismrs"/>
    <property type="match status" value="1"/>
</dbReference>
<evidence type="ECO:0000256" key="1">
    <source>
        <dbReference type="ARBA" id="ARBA00005094"/>
    </source>
</evidence>
<dbReference type="NCBIfam" id="TIGR00243">
    <property type="entry name" value="Dxr"/>
    <property type="match status" value="1"/>
</dbReference>
<dbReference type="InterPro" id="IPR036169">
    <property type="entry name" value="DXPR_C_sf"/>
</dbReference>
<feature type="binding site" evidence="9">
    <location>
        <position position="219"/>
    </location>
    <ligand>
        <name>1-deoxy-D-xylulose 5-phosphate</name>
        <dbReference type="ChEBI" id="CHEBI:57792"/>
    </ligand>
</feature>
<feature type="binding site" evidence="9">
    <location>
        <position position="241"/>
    </location>
    <ligand>
        <name>Mn(2+)</name>
        <dbReference type="ChEBI" id="CHEBI:29035"/>
    </ligand>
</feature>
<evidence type="ECO:0000313" key="13">
    <source>
        <dbReference type="EMBL" id="WAH35374.1"/>
    </source>
</evidence>
<feature type="binding site" evidence="9">
    <location>
        <position position="238"/>
    </location>
    <ligand>
        <name>1-deoxy-D-xylulose 5-phosphate</name>
        <dbReference type="ChEBI" id="CHEBI:57792"/>
    </ligand>
</feature>
<evidence type="ECO:0000256" key="7">
    <source>
        <dbReference type="ARBA" id="ARBA00023229"/>
    </source>
</evidence>
<feature type="binding site" evidence="9">
    <location>
        <position position="35"/>
    </location>
    <ligand>
        <name>NADPH</name>
        <dbReference type="ChEBI" id="CHEBI:57783"/>
    </ligand>
</feature>
<feature type="binding site" evidence="9">
    <location>
        <position position="170"/>
    </location>
    <ligand>
        <name>Mn(2+)</name>
        <dbReference type="ChEBI" id="CHEBI:29035"/>
    </ligand>
</feature>
<name>A0ABY6YXP5_9BACL</name>
<evidence type="ECO:0000256" key="5">
    <source>
        <dbReference type="ARBA" id="ARBA00023002"/>
    </source>
</evidence>
<dbReference type="Proteomes" id="UP001164803">
    <property type="component" value="Chromosome"/>
</dbReference>
<feature type="binding site" evidence="9">
    <location>
        <position position="172"/>
    </location>
    <ligand>
        <name>1-deoxy-D-xylulose 5-phosphate</name>
        <dbReference type="ChEBI" id="CHEBI:57792"/>
    </ligand>
</feature>
<dbReference type="Pfam" id="PF13288">
    <property type="entry name" value="DXPR_C"/>
    <property type="match status" value="1"/>
</dbReference>
<feature type="binding site" evidence="9">
    <location>
        <position position="196"/>
    </location>
    <ligand>
        <name>1-deoxy-D-xylulose 5-phosphate</name>
        <dbReference type="ChEBI" id="CHEBI:57792"/>
    </ligand>
</feature>
<dbReference type="Gene3D" id="1.10.1740.10">
    <property type="match status" value="1"/>
</dbReference>
<dbReference type="PANTHER" id="PTHR30525">
    <property type="entry name" value="1-DEOXY-D-XYLULOSE 5-PHOSPHATE REDUCTOISOMERASE"/>
    <property type="match status" value="1"/>
</dbReference>
<gene>
    <name evidence="9" type="primary">dxr</name>
    <name evidence="13" type="ORF">NZD86_13815</name>
</gene>
<proteinExistence type="inferred from homology"/>
<dbReference type="RefSeq" id="WP_268042550.1">
    <property type="nucleotide sequence ID" value="NZ_CP104064.1"/>
</dbReference>
<feature type="binding site" evidence="9">
    <location>
        <position position="60"/>
    </location>
    <ligand>
        <name>NADPH</name>
        <dbReference type="ChEBI" id="CHEBI:57783"/>
    </ligand>
</feature>
<keyword evidence="3 9" id="KW-0479">Metal-binding</keyword>
<evidence type="ECO:0000256" key="8">
    <source>
        <dbReference type="ARBA" id="ARBA00048543"/>
    </source>
</evidence>
<feature type="binding site" evidence="9">
    <location>
        <position position="146"/>
    </location>
    <ligand>
        <name>NADPH</name>
        <dbReference type="ChEBI" id="CHEBI:57783"/>
    </ligand>
</feature>
<comment type="pathway">
    <text evidence="1 9">Isoprenoid biosynthesis; isopentenyl diphosphate biosynthesis via DXP pathway; isopentenyl diphosphate from 1-deoxy-D-xylulose 5-phosphate: step 1/6.</text>
</comment>
<dbReference type="SUPFAM" id="SSF55347">
    <property type="entry name" value="Glyceraldehyde-3-phosphate dehydrogenase-like, C-terminal domain"/>
    <property type="match status" value="1"/>
</dbReference>
<keyword evidence="6 9" id="KW-0464">Manganese</keyword>
<comment type="caution">
    <text evidence="9">Lacks conserved residue(s) required for the propagation of feature annotation.</text>
</comment>
<dbReference type="InterPro" id="IPR013512">
    <property type="entry name" value="DXP_reductoisomerase_N"/>
</dbReference>
<keyword evidence="5 9" id="KW-0560">Oxidoreductase</keyword>
<dbReference type="InterPro" id="IPR013644">
    <property type="entry name" value="DXP_reductoisomerase_C"/>
</dbReference>
<evidence type="ECO:0000256" key="2">
    <source>
        <dbReference type="ARBA" id="ARBA00006825"/>
    </source>
</evidence>
<keyword evidence="9" id="KW-0460">Magnesium</keyword>
<dbReference type="EMBL" id="CP104064">
    <property type="protein sequence ID" value="WAH35374.1"/>
    <property type="molecule type" value="Genomic_DNA"/>
</dbReference>
<feature type="binding site" evidence="9">
    <location>
        <position position="225"/>
    </location>
    <ligand>
        <name>NADPH</name>
        <dbReference type="ChEBI" id="CHEBI:57783"/>
    </ligand>
</feature>
<dbReference type="EC" id="1.1.1.267" evidence="9"/>
<dbReference type="GO" id="GO:0030604">
    <property type="term" value="F:1-deoxy-D-xylulose-5-phosphate reductoisomerase activity"/>
    <property type="evidence" value="ECO:0007669"/>
    <property type="project" value="UniProtKB-EC"/>
</dbReference>
<evidence type="ECO:0000259" key="11">
    <source>
        <dbReference type="Pfam" id="PF08436"/>
    </source>
</evidence>
<dbReference type="InterPro" id="IPR036291">
    <property type="entry name" value="NAD(P)-bd_dom_sf"/>
</dbReference>
<evidence type="ECO:0000256" key="6">
    <source>
        <dbReference type="ARBA" id="ARBA00023211"/>
    </source>
</evidence>
<dbReference type="Pfam" id="PF08436">
    <property type="entry name" value="DXP_redisom_C"/>
    <property type="match status" value="1"/>
</dbReference>
<keyword evidence="7 9" id="KW-0414">Isoprene biosynthesis</keyword>
<accession>A0ABY6YXP5</accession>
<feature type="binding site" evidence="9">
    <location>
        <position position="144"/>
    </location>
    <ligand>
        <name>NADPH</name>
        <dbReference type="ChEBI" id="CHEBI:57783"/>
    </ligand>
</feature>
<evidence type="ECO:0000256" key="3">
    <source>
        <dbReference type="ARBA" id="ARBA00022723"/>
    </source>
</evidence>
<keyword evidence="14" id="KW-1185">Reference proteome</keyword>
<feature type="binding site" evidence="9">
    <location>
        <position position="33"/>
    </location>
    <ligand>
        <name>NADPH</name>
        <dbReference type="ChEBI" id="CHEBI:57783"/>
    </ligand>
</feature>
<feature type="binding site" evidence="9">
    <location>
        <position position="232"/>
    </location>
    <ligand>
        <name>1-deoxy-D-xylulose 5-phosphate</name>
        <dbReference type="ChEBI" id="CHEBI:57792"/>
    </ligand>
</feature>
<feature type="binding site" evidence="9">
    <location>
        <position position="32"/>
    </location>
    <ligand>
        <name>NADPH</name>
        <dbReference type="ChEBI" id="CHEBI:57783"/>
    </ligand>
</feature>
<comment type="cofactor">
    <cofactor evidence="9">
        <name>Mg(2+)</name>
        <dbReference type="ChEBI" id="CHEBI:18420"/>
    </cofactor>
    <cofactor evidence="9">
        <name>Mn(2+)</name>
        <dbReference type="ChEBI" id="CHEBI:29035"/>
    </cofactor>
</comment>
<dbReference type="InterPro" id="IPR003821">
    <property type="entry name" value="DXP_reductoisomerase"/>
</dbReference>
<evidence type="ECO:0000259" key="10">
    <source>
        <dbReference type="Pfam" id="PF02670"/>
    </source>
</evidence>
<feature type="binding site" evidence="9">
    <location>
        <position position="172"/>
    </location>
    <ligand>
        <name>Mn(2+)</name>
        <dbReference type="ChEBI" id="CHEBI:29035"/>
    </ligand>
</feature>
<feature type="domain" description="DXP reductoisomerase C-terminal" evidence="12">
    <location>
        <begin position="281"/>
        <end position="397"/>
    </location>
</feature>
<dbReference type="InterPro" id="IPR026877">
    <property type="entry name" value="DXPR_C"/>
</dbReference>
<dbReference type="Gene3D" id="3.40.50.720">
    <property type="entry name" value="NAD(P)-binding Rossmann-like Domain"/>
    <property type="match status" value="1"/>
</dbReference>
<sequence>MARATWAAELVSMIVDYIWGDEMQTVAVLGSTGAIGTRTLEVIKALGDAVRVPVLVAGHNMVLLADQIKLFEPELVGVADEEASRELLGLLGSKNKPAIVVGDEGLNVCAEYPTDVLVNAVMGARGIMPALIAVRRGARLALANKECLVAAGSFIMAEAEAAHAEIVPVDSEHCALFQALLGGTPSEVERFILTASGGPFRLLDPEKLQQVTVEDALQHPNWSMGKKITVDSATMMNKGLEVIEAHHLFAAPYDKIEVLVHPQSIVHSMIEYVDGSVMAQLATHDMRLPIQYALTYPERVSLPWPRLDFKTYNQLTFEEPNTDKFPALKLAVQAGCRGGYAPCVLNAANEVAVDAFLSGVISFVEISQTVESTLEALGSGSPTSVDDVIAMDGQARDRARAILMKGG</sequence>
<feature type="binding site" evidence="9">
    <location>
        <position position="171"/>
    </location>
    <ligand>
        <name>1-deoxy-D-xylulose 5-phosphate</name>
        <dbReference type="ChEBI" id="CHEBI:57792"/>
    </ligand>
</feature>
<evidence type="ECO:0000256" key="4">
    <source>
        <dbReference type="ARBA" id="ARBA00022857"/>
    </source>
</evidence>
<comment type="similarity">
    <text evidence="2 9">Belongs to the DXR family.</text>
</comment>
<dbReference type="Pfam" id="PF02670">
    <property type="entry name" value="DXP_reductoisom"/>
    <property type="match status" value="1"/>
</dbReference>
<dbReference type="HAMAP" id="MF_00183">
    <property type="entry name" value="DXP_reductoisom"/>
    <property type="match status" value="1"/>
</dbReference>
<dbReference type="NCBIfam" id="NF009114">
    <property type="entry name" value="PRK12464.1"/>
    <property type="match status" value="1"/>
</dbReference>
<dbReference type="SUPFAM" id="SSF51735">
    <property type="entry name" value="NAD(P)-binding Rossmann-fold domains"/>
    <property type="match status" value="1"/>
</dbReference>
<evidence type="ECO:0000259" key="12">
    <source>
        <dbReference type="Pfam" id="PF13288"/>
    </source>
</evidence>
<feature type="binding site" evidence="9">
    <location>
        <position position="241"/>
    </location>
    <ligand>
        <name>1-deoxy-D-xylulose 5-phosphate</name>
        <dbReference type="ChEBI" id="CHEBI:57792"/>
    </ligand>
</feature>
<feature type="binding site" evidence="9">
    <location>
        <position position="237"/>
    </location>
    <ligand>
        <name>1-deoxy-D-xylulose 5-phosphate</name>
        <dbReference type="ChEBI" id="CHEBI:57792"/>
    </ligand>
</feature>
<comment type="catalytic activity">
    <reaction evidence="8">
        <text>2-C-methyl-D-erythritol 4-phosphate + NADP(+) = 1-deoxy-D-xylulose 5-phosphate + NADPH + H(+)</text>
        <dbReference type="Rhea" id="RHEA:13717"/>
        <dbReference type="ChEBI" id="CHEBI:15378"/>
        <dbReference type="ChEBI" id="CHEBI:57783"/>
        <dbReference type="ChEBI" id="CHEBI:57792"/>
        <dbReference type="ChEBI" id="CHEBI:58262"/>
        <dbReference type="ChEBI" id="CHEBI:58349"/>
        <dbReference type="EC" id="1.1.1.267"/>
    </reaction>
    <physiologicalReaction direction="right-to-left" evidence="8">
        <dbReference type="Rhea" id="RHEA:13719"/>
    </physiologicalReaction>
</comment>
<evidence type="ECO:0000313" key="14">
    <source>
        <dbReference type="Proteomes" id="UP001164803"/>
    </source>
</evidence>